<dbReference type="STRING" id="1314782.A0A165QMF1"/>
<dbReference type="GO" id="GO:0000139">
    <property type="term" value="C:Golgi membrane"/>
    <property type="evidence" value="ECO:0007669"/>
    <property type="project" value="UniProtKB-SubCell"/>
</dbReference>
<evidence type="ECO:0000313" key="10">
    <source>
        <dbReference type="Proteomes" id="UP000076761"/>
    </source>
</evidence>
<sequence length="572" mass="62182">MTEQAELPGIIVEVPSEATIASSANLAEMLSTGAAESSSSKVSFSSPTTTSYLSHLTTLPLDTLLSEPTSLSSTSAQLTNALTTLCHTNYKTFLSLHSTTNTLSDTLSSVTSSLTSLISDALPALETSTRSFGESSKSVLSERRKTSLVLDQYDKLHDLLEIPSLVESCVRNGYFQEALDLSAHTNTLAKRFPDIPIIVDVKAEVDIAIRSMLAQLLSTLREQAKLPALFKSVNFLRRMGILEEDELALAFLSSRMVYLKASFESVETEKKGIDGVNKDRDRESYARYLRKYIDVWREGVYDLVTQYTTIFLERTSSSQKTQPPPVVRTLLSTLTTNLLTRLLTTLKTNLPALRSDPPALSSLLTQLTYCATSFARVGMDFKAHLAPIFHEEVKSGVAEGFGEAGASFTRTVKASSSQSPSRWLVSASAASNPPTPPPEYDIETSPPHAAPHVLVPYPPIALYANALLTTLNGLRLLAPQDLLPDAVEALDNTLTGSCEAFLQLAEMNGDHGDREGAVVRAAAQVFGQVFVPFVRRALIEGVYGAKVRGDWEVSGRLKERLNSVDVLARGNT</sequence>
<evidence type="ECO:0000256" key="6">
    <source>
        <dbReference type="ARBA" id="ARBA00023034"/>
    </source>
</evidence>
<dbReference type="GO" id="GO:0006891">
    <property type="term" value="P:intra-Golgi vesicle-mediated transport"/>
    <property type="evidence" value="ECO:0007669"/>
    <property type="project" value="TreeGrafter"/>
</dbReference>
<dbReference type="AlphaFoldDB" id="A0A165QMF1"/>
<organism evidence="9 10">
    <name type="scientific">Neolentinus lepideus HHB14362 ss-1</name>
    <dbReference type="NCBI Taxonomy" id="1314782"/>
    <lineage>
        <taxon>Eukaryota</taxon>
        <taxon>Fungi</taxon>
        <taxon>Dikarya</taxon>
        <taxon>Basidiomycota</taxon>
        <taxon>Agaricomycotina</taxon>
        <taxon>Agaricomycetes</taxon>
        <taxon>Gloeophyllales</taxon>
        <taxon>Gloeophyllaceae</taxon>
        <taxon>Neolentinus</taxon>
    </lineage>
</organism>
<evidence type="ECO:0000256" key="1">
    <source>
        <dbReference type="ARBA" id="ARBA00004395"/>
    </source>
</evidence>
<keyword evidence="7" id="KW-0472">Membrane</keyword>
<dbReference type="GO" id="GO:0015031">
    <property type="term" value="P:protein transport"/>
    <property type="evidence" value="ECO:0007669"/>
    <property type="project" value="UniProtKB-KW"/>
</dbReference>
<dbReference type="InterPro" id="IPR007255">
    <property type="entry name" value="COG8"/>
</dbReference>
<gene>
    <name evidence="9" type="ORF">NEOLEDRAFT_1137606</name>
</gene>
<dbReference type="PANTHER" id="PTHR21311:SF0">
    <property type="entry name" value="CONSERVED OLIGOMERIC GOLGI COMPLEX SUBUNIT 8"/>
    <property type="match status" value="1"/>
</dbReference>
<proteinExistence type="inferred from homology"/>
<dbReference type="Pfam" id="PF04124">
    <property type="entry name" value="Dor1"/>
    <property type="match status" value="1"/>
</dbReference>
<dbReference type="EMBL" id="KV425593">
    <property type="protein sequence ID" value="KZT22621.1"/>
    <property type="molecule type" value="Genomic_DNA"/>
</dbReference>
<dbReference type="OrthoDB" id="1661054at2759"/>
<evidence type="ECO:0000313" key="9">
    <source>
        <dbReference type="EMBL" id="KZT22621.1"/>
    </source>
</evidence>
<keyword evidence="5" id="KW-0653">Protein transport</keyword>
<name>A0A165QMF1_9AGAM</name>
<protein>
    <recommendedName>
        <fullName evidence="3">Conserved oligomeric Golgi complex subunit 8</fullName>
    </recommendedName>
    <alternativeName>
        <fullName evidence="8">Component of oligomeric Golgi complex 8</fullName>
    </alternativeName>
</protein>
<evidence type="ECO:0000256" key="5">
    <source>
        <dbReference type="ARBA" id="ARBA00022927"/>
    </source>
</evidence>
<evidence type="ECO:0000256" key="3">
    <source>
        <dbReference type="ARBA" id="ARBA00020983"/>
    </source>
</evidence>
<dbReference type="FunCoup" id="A0A165QMF1">
    <property type="interactions" value="46"/>
</dbReference>
<evidence type="ECO:0000256" key="8">
    <source>
        <dbReference type="ARBA" id="ARBA00031347"/>
    </source>
</evidence>
<dbReference type="InParanoid" id="A0A165QMF1"/>
<dbReference type="GO" id="GO:0017119">
    <property type="term" value="C:Golgi transport complex"/>
    <property type="evidence" value="ECO:0007669"/>
    <property type="project" value="InterPro"/>
</dbReference>
<reference evidence="9 10" key="1">
    <citation type="journal article" date="2016" name="Mol. Biol. Evol.">
        <title>Comparative Genomics of Early-Diverging Mushroom-Forming Fungi Provides Insights into the Origins of Lignocellulose Decay Capabilities.</title>
        <authorList>
            <person name="Nagy L.G."/>
            <person name="Riley R."/>
            <person name="Tritt A."/>
            <person name="Adam C."/>
            <person name="Daum C."/>
            <person name="Floudas D."/>
            <person name="Sun H."/>
            <person name="Yadav J.S."/>
            <person name="Pangilinan J."/>
            <person name="Larsson K.H."/>
            <person name="Matsuura K."/>
            <person name="Barry K."/>
            <person name="Labutti K."/>
            <person name="Kuo R."/>
            <person name="Ohm R.A."/>
            <person name="Bhattacharya S.S."/>
            <person name="Shirouzu T."/>
            <person name="Yoshinaga Y."/>
            <person name="Martin F.M."/>
            <person name="Grigoriev I.V."/>
            <person name="Hibbett D.S."/>
        </authorList>
    </citation>
    <scope>NUCLEOTIDE SEQUENCE [LARGE SCALE GENOMIC DNA]</scope>
    <source>
        <strain evidence="9 10">HHB14362 ss-1</strain>
    </source>
</reference>
<evidence type="ECO:0000256" key="2">
    <source>
        <dbReference type="ARBA" id="ARBA00006419"/>
    </source>
</evidence>
<comment type="similarity">
    <text evidence="2">Belongs to the COG8 family.</text>
</comment>
<dbReference type="PANTHER" id="PTHR21311">
    <property type="entry name" value="CONSERVED OLIGOMERIC GOLGI COMPLEX COMPONENT 8"/>
    <property type="match status" value="1"/>
</dbReference>
<comment type="subcellular location">
    <subcellularLocation>
        <location evidence="1">Golgi apparatus membrane</location>
        <topology evidence="1">Peripheral membrane protein</topology>
    </subcellularLocation>
</comment>
<dbReference type="InterPro" id="IPR016159">
    <property type="entry name" value="Cullin_repeat-like_dom_sf"/>
</dbReference>
<dbReference type="SUPFAM" id="SSF74788">
    <property type="entry name" value="Cullin repeat-like"/>
    <property type="match status" value="1"/>
</dbReference>
<accession>A0A165QMF1</accession>
<keyword evidence="4" id="KW-0813">Transport</keyword>
<dbReference type="Proteomes" id="UP000076761">
    <property type="component" value="Unassembled WGS sequence"/>
</dbReference>
<keyword evidence="6" id="KW-0333">Golgi apparatus</keyword>
<evidence type="ECO:0000256" key="4">
    <source>
        <dbReference type="ARBA" id="ARBA00022448"/>
    </source>
</evidence>
<evidence type="ECO:0000256" key="7">
    <source>
        <dbReference type="ARBA" id="ARBA00023136"/>
    </source>
</evidence>
<keyword evidence="10" id="KW-1185">Reference proteome</keyword>